<dbReference type="EC" id="2.3.2.27" evidence="5"/>
<keyword evidence="3 5" id="KW-0808">Transferase</keyword>
<dbReference type="SUPFAM" id="SSF48371">
    <property type="entry name" value="ARM repeat"/>
    <property type="match status" value="1"/>
</dbReference>
<reference evidence="8" key="1">
    <citation type="submission" date="2025-08" db="UniProtKB">
        <authorList>
            <consortium name="RefSeq"/>
        </authorList>
    </citation>
    <scope>IDENTIFICATION</scope>
</reference>
<dbReference type="FunFam" id="3.30.40.10:FF:000442">
    <property type="entry name" value="RING-type E3 ubiquitin transferase"/>
    <property type="match status" value="1"/>
</dbReference>
<evidence type="ECO:0000256" key="3">
    <source>
        <dbReference type="ARBA" id="ARBA00022679"/>
    </source>
</evidence>
<dbReference type="PANTHER" id="PTHR22849:SF103">
    <property type="entry name" value="U-BOX DOMAIN-CONTAINING PROTEIN"/>
    <property type="match status" value="1"/>
</dbReference>
<dbReference type="Gene3D" id="1.25.10.10">
    <property type="entry name" value="Leucine-rich Repeat Variant"/>
    <property type="match status" value="2"/>
</dbReference>
<dbReference type="OrthoDB" id="10064100at2759"/>
<dbReference type="SUPFAM" id="SSF57850">
    <property type="entry name" value="RING/U-box"/>
    <property type="match status" value="1"/>
</dbReference>
<protein>
    <recommendedName>
        <fullName evidence="5 6">U-box domain-containing protein</fullName>
        <ecNumber evidence="5">2.3.2.27</ecNumber>
    </recommendedName>
    <alternativeName>
        <fullName evidence="5">RING-type E3 ubiquitin transferase PUB</fullName>
    </alternativeName>
</protein>
<dbReference type="InterPro" id="IPR013083">
    <property type="entry name" value="Znf_RING/FYVE/PHD"/>
</dbReference>
<evidence type="ECO:0000256" key="2">
    <source>
        <dbReference type="ARBA" id="ARBA00004906"/>
    </source>
</evidence>
<name>A0A6I9QPC0_ELAGV</name>
<dbReference type="PANTHER" id="PTHR22849">
    <property type="entry name" value="WDSAM1 PROTEIN"/>
    <property type="match status" value="1"/>
</dbReference>
<dbReference type="PROSITE" id="PS51698">
    <property type="entry name" value="U_BOX"/>
    <property type="match status" value="1"/>
</dbReference>
<dbReference type="Proteomes" id="UP000504607">
    <property type="component" value="Chromosome 2"/>
</dbReference>
<dbReference type="GO" id="GO:0016567">
    <property type="term" value="P:protein ubiquitination"/>
    <property type="evidence" value="ECO:0007669"/>
    <property type="project" value="UniProtKB-UniRule"/>
</dbReference>
<dbReference type="Gene3D" id="3.30.40.10">
    <property type="entry name" value="Zinc/RING finger domain, C3HC4 (zinc finger)"/>
    <property type="match status" value="1"/>
</dbReference>
<evidence type="ECO:0000259" key="6">
    <source>
        <dbReference type="PROSITE" id="PS51698"/>
    </source>
</evidence>
<dbReference type="KEGG" id="egu:105038682"/>
<evidence type="ECO:0000256" key="5">
    <source>
        <dbReference type="RuleBase" id="RU369093"/>
    </source>
</evidence>
<dbReference type="InterPro" id="IPR045210">
    <property type="entry name" value="RING-Ubox_PUB"/>
</dbReference>
<evidence type="ECO:0000256" key="1">
    <source>
        <dbReference type="ARBA" id="ARBA00000900"/>
    </source>
</evidence>
<evidence type="ECO:0000313" key="7">
    <source>
        <dbReference type="Proteomes" id="UP000504607"/>
    </source>
</evidence>
<evidence type="ECO:0000256" key="4">
    <source>
        <dbReference type="ARBA" id="ARBA00022786"/>
    </source>
</evidence>
<comment type="catalytic activity">
    <reaction evidence="1 5">
        <text>S-ubiquitinyl-[E2 ubiquitin-conjugating enzyme]-L-cysteine + [acceptor protein]-L-lysine = [E2 ubiquitin-conjugating enzyme]-L-cysteine + N(6)-ubiquitinyl-[acceptor protein]-L-lysine.</text>
        <dbReference type="EC" id="2.3.2.27"/>
    </reaction>
</comment>
<evidence type="ECO:0000313" key="8">
    <source>
        <dbReference type="RefSeq" id="XP_010912864.1"/>
    </source>
</evidence>
<keyword evidence="4 5" id="KW-0833">Ubl conjugation pathway</keyword>
<dbReference type="GeneID" id="105038682"/>
<sequence length="401" mass="43891">MSIPHLFRCPISLDLLTDPVTLSTGQTYDRPSIERWLAEGNLTCPVTMQRLHDTTLVPNHTLHHLIDQWLLAGADLNSPQKPARPIDDHELSLSMVKQNLQSPSATHAMKLEALKKVRILSIESDIGQASLIHLGFFPLLLRLLFQTPQIGDSEFVEVAMDCVLSLSPSTQLDSLNMLEKDIFLASLLVLLDQGNMKIKTSLCHLLEAIAQTLVTRELCLIIGQSRRILQVLVSLLHNKSESQAAEAAARAISSICLLEANQGNVIKEGVIDGLITYLSWNSAQKSACLALATLELLLGLEAGKLAVIKNLNAVQVLAKLVFRVSCNQEGSENAIGSLLIMCHSSARVRMEAVNAGLLTQLLLLLQSQCSSRAKTKARALLKLLRSMWAEDPEGGNFHNGM</sequence>
<accession>A0A6I9QPC0</accession>
<dbReference type="Pfam" id="PF25598">
    <property type="entry name" value="ARM_PUB"/>
    <property type="match status" value="1"/>
</dbReference>
<dbReference type="FunCoup" id="A0A6I9QPC0">
    <property type="interactions" value="7"/>
</dbReference>
<dbReference type="SMART" id="SM00504">
    <property type="entry name" value="Ubox"/>
    <property type="match status" value="1"/>
</dbReference>
<dbReference type="InParanoid" id="A0A6I9QPC0"/>
<comment type="pathway">
    <text evidence="2 5">Protein modification; protein ubiquitination.</text>
</comment>
<dbReference type="InterPro" id="IPR011989">
    <property type="entry name" value="ARM-like"/>
</dbReference>
<dbReference type="CDD" id="cd16664">
    <property type="entry name" value="RING-Ubox_PUB"/>
    <property type="match status" value="1"/>
</dbReference>
<gene>
    <name evidence="8" type="primary">LOC105038682</name>
</gene>
<keyword evidence="7" id="KW-1185">Reference proteome</keyword>
<comment type="function">
    <text evidence="5">Functions as an E3 ubiquitin ligase.</text>
</comment>
<dbReference type="GO" id="GO:0061630">
    <property type="term" value="F:ubiquitin protein ligase activity"/>
    <property type="evidence" value="ECO:0007669"/>
    <property type="project" value="UniProtKB-UniRule"/>
</dbReference>
<feature type="domain" description="U-box" evidence="6">
    <location>
        <begin position="2"/>
        <end position="76"/>
    </location>
</feature>
<dbReference type="InterPro" id="IPR058678">
    <property type="entry name" value="ARM_PUB"/>
</dbReference>
<dbReference type="AlphaFoldDB" id="A0A6I9QPC0"/>
<proteinExistence type="predicted"/>
<dbReference type="RefSeq" id="XP_010912864.1">
    <property type="nucleotide sequence ID" value="XM_010914562.3"/>
</dbReference>
<dbReference type="Pfam" id="PF04564">
    <property type="entry name" value="U-box"/>
    <property type="match status" value="1"/>
</dbReference>
<dbReference type="InterPro" id="IPR045185">
    <property type="entry name" value="PUB22/23/24-like"/>
</dbReference>
<dbReference type="UniPathway" id="UPA00143"/>
<dbReference type="InterPro" id="IPR016024">
    <property type="entry name" value="ARM-type_fold"/>
</dbReference>
<dbReference type="InterPro" id="IPR003613">
    <property type="entry name" value="Ubox_domain"/>
</dbReference>
<organism evidence="7 8">
    <name type="scientific">Elaeis guineensis var. tenera</name>
    <name type="common">Oil palm</name>
    <dbReference type="NCBI Taxonomy" id="51953"/>
    <lineage>
        <taxon>Eukaryota</taxon>
        <taxon>Viridiplantae</taxon>
        <taxon>Streptophyta</taxon>
        <taxon>Embryophyta</taxon>
        <taxon>Tracheophyta</taxon>
        <taxon>Spermatophyta</taxon>
        <taxon>Magnoliopsida</taxon>
        <taxon>Liliopsida</taxon>
        <taxon>Arecaceae</taxon>
        <taxon>Arecoideae</taxon>
        <taxon>Cocoseae</taxon>
        <taxon>Elaeidinae</taxon>
        <taxon>Elaeis</taxon>
    </lineage>
</organism>